<accession>A0A926NH03</accession>
<dbReference type="Proteomes" id="UP000619078">
    <property type="component" value="Unassembled WGS sequence"/>
</dbReference>
<keyword evidence="3" id="KW-1185">Reference proteome</keyword>
<gene>
    <name evidence="2" type="ORF">IDJ76_02285</name>
</gene>
<feature type="signal peptide" evidence="1">
    <location>
        <begin position="1"/>
        <end position="25"/>
    </location>
</feature>
<organism evidence="2 3">
    <name type="scientific">Mucilaginibacter glaciei</name>
    <dbReference type="NCBI Taxonomy" id="2772109"/>
    <lineage>
        <taxon>Bacteria</taxon>
        <taxon>Pseudomonadati</taxon>
        <taxon>Bacteroidota</taxon>
        <taxon>Sphingobacteriia</taxon>
        <taxon>Sphingobacteriales</taxon>
        <taxon>Sphingobacteriaceae</taxon>
        <taxon>Mucilaginibacter</taxon>
    </lineage>
</organism>
<sequence length="544" mass="61364">MLRRNFIKLSAVGMASVMYSRLTYANSVGVQMINHPDEAWALVSDKWVKLVPSGGNDFGYRDIKISLKTSGSGQSVYVQSPTDELQAIKLKWKYQTTGYAKVLGDHYERSYGDLAWKDREVSGKSPWYALVYDGKNTACFGVKTGCQTICFWEVKGNALELTLDTHSGGVGVKLGRRTLHAADIVTAQNKAGESPYFMATRFCKKMCTKPRLPKMPVYGINDWYVVYGNNSYQTIKDQTSVMAEFVTNHGNKPFSVIDDGWQQPDDFSIVNDKFKDMHKMADEIKGLGLRPGLWTRPLIARLDDKPSMMAPIIRGRDDAKAPILDPTVPETIERVRRNIKLYRDWGYHMVKHDYSTYDVFGRWGFQMTDSITAPGWKFSDQTRTNAEIINNLYQAIRESAGDMYIIGCNTVSHLSAGVFELNRIGDDTSGKEWPRTRKMGVNTLGFRMPQNNTFYAADGDCVGITKDVAWAKSKQWLQLVAESGSPLFISAEVGILDADRKAAIKTAFTQAAKVQPNGEPLDWLANQFPNKWKLNNREVNFNWD</sequence>
<evidence type="ECO:0008006" key="4">
    <source>
        <dbReference type="Google" id="ProtNLM"/>
    </source>
</evidence>
<evidence type="ECO:0000256" key="1">
    <source>
        <dbReference type="SAM" id="SignalP"/>
    </source>
</evidence>
<proteinExistence type="predicted"/>
<comment type="caution">
    <text evidence="2">The sequence shown here is derived from an EMBL/GenBank/DDBJ whole genome shotgun (WGS) entry which is preliminary data.</text>
</comment>
<feature type="chain" id="PRO_5037411212" description="Alpha-galactosidase" evidence="1">
    <location>
        <begin position="26"/>
        <end position="544"/>
    </location>
</feature>
<keyword evidence="1" id="KW-0732">Signal</keyword>
<dbReference type="EMBL" id="JACWMX010000001">
    <property type="protein sequence ID" value="MBD1391919.1"/>
    <property type="molecule type" value="Genomic_DNA"/>
</dbReference>
<dbReference type="RefSeq" id="WP_191160311.1">
    <property type="nucleotide sequence ID" value="NZ_JACWMX010000001.1"/>
</dbReference>
<evidence type="ECO:0000313" key="3">
    <source>
        <dbReference type="Proteomes" id="UP000619078"/>
    </source>
</evidence>
<dbReference type="InterPro" id="IPR013785">
    <property type="entry name" value="Aldolase_TIM"/>
</dbReference>
<dbReference type="SUPFAM" id="SSF51445">
    <property type="entry name" value="(Trans)glycosidases"/>
    <property type="match status" value="1"/>
</dbReference>
<dbReference type="InterPro" id="IPR017853">
    <property type="entry name" value="GH"/>
</dbReference>
<dbReference type="Gene3D" id="3.20.20.70">
    <property type="entry name" value="Aldolase class I"/>
    <property type="match status" value="1"/>
</dbReference>
<evidence type="ECO:0000313" key="2">
    <source>
        <dbReference type="EMBL" id="MBD1391919.1"/>
    </source>
</evidence>
<name>A0A926NH03_9SPHI</name>
<protein>
    <recommendedName>
        <fullName evidence="4">Alpha-galactosidase</fullName>
    </recommendedName>
</protein>
<reference evidence="2" key="1">
    <citation type="submission" date="2020-09" db="EMBL/GenBank/DDBJ databases">
        <title>Novel species of Mucilaginibacter isolated from a glacier on the Tibetan Plateau.</title>
        <authorList>
            <person name="Liu Q."/>
            <person name="Xin Y.-H."/>
        </authorList>
    </citation>
    <scope>NUCLEOTIDE SEQUENCE</scope>
    <source>
        <strain evidence="2">ZB1P21</strain>
    </source>
</reference>
<dbReference type="AlphaFoldDB" id="A0A926NH03"/>